<dbReference type="GO" id="GO:0036431">
    <property type="term" value="F:dCMP kinase activity"/>
    <property type="evidence" value="ECO:0007669"/>
    <property type="project" value="InterPro"/>
</dbReference>
<keyword evidence="5 8" id="KW-0067">ATP-binding</keyword>
<sequence length="232" mass="24777">MTAPVITVDGPGGAGKGTLCHLLARHLGWHLLDSGALYRVTAQACLQAGVAWEDEAGAAAIAMALDVVFRPAPEGAVSVLLGGEDVSRAIRTEEGGRGASMVAAYPQVRSALLDRQRAFRRAPGLVADGRDMGTVVFPDAPLKIFLTASAEERARRRHLQLLEKGESVSLPRLLEDIRERDARDSRRAVAPLMPADDALHVDSTSIPVAGVVRRVLRVAVERGLCPADRLEE</sequence>
<dbReference type="Gene3D" id="3.40.50.300">
    <property type="entry name" value="P-loop containing nucleotide triphosphate hydrolases"/>
    <property type="match status" value="1"/>
</dbReference>
<evidence type="ECO:0000313" key="10">
    <source>
        <dbReference type="EMBL" id="KGE05329.1"/>
    </source>
</evidence>
<comment type="similarity">
    <text evidence="1 8">Belongs to the cytidylate kinase family. Type 1 subfamily.</text>
</comment>
<dbReference type="PANTHER" id="PTHR21299:SF2">
    <property type="entry name" value="CYTIDYLATE KINASE"/>
    <property type="match status" value="1"/>
</dbReference>
<keyword evidence="3 8" id="KW-0547">Nucleotide-binding</keyword>
<dbReference type="eggNOG" id="COG0283">
    <property type="taxonomic scope" value="Bacteria"/>
</dbReference>
<comment type="catalytic activity">
    <reaction evidence="7 8">
        <text>CMP + ATP = CDP + ADP</text>
        <dbReference type="Rhea" id="RHEA:11600"/>
        <dbReference type="ChEBI" id="CHEBI:30616"/>
        <dbReference type="ChEBI" id="CHEBI:58069"/>
        <dbReference type="ChEBI" id="CHEBI:60377"/>
        <dbReference type="ChEBI" id="CHEBI:456216"/>
        <dbReference type="EC" id="2.7.4.25"/>
    </reaction>
</comment>
<dbReference type="GO" id="GO:0006220">
    <property type="term" value="P:pyrimidine nucleotide metabolic process"/>
    <property type="evidence" value="ECO:0007669"/>
    <property type="project" value="UniProtKB-UniRule"/>
</dbReference>
<dbReference type="GO" id="GO:0005829">
    <property type="term" value="C:cytosol"/>
    <property type="evidence" value="ECO:0007669"/>
    <property type="project" value="TreeGrafter"/>
</dbReference>
<keyword evidence="2 8" id="KW-0808">Transferase</keyword>
<organism evidence="10 11">
    <name type="scientific">Pseudohaliea rubra DSM 19751</name>
    <dbReference type="NCBI Taxonomy" id="1265313"/>
    <lineage>
        <taxon>Bacteria</taxon>
        <taxon>Pseudomonadati</taxon>
        <taxon>Pseudomonadota</taxon>
        <taxon>Gammaproteobacteria</taxon>
        <taxon>Cellvibrionales</taxon>
        <taxon>Halieaceae</taxon>
        <taxon>Pseudohaliea</taxon>
    </lineage>
</organism>
<dbReference type="PANTHER" id="PTHR21299">
    <property type="entry name" value="CYTIDYLATE KINASE/PANTOATE-BETA-ALANINE LIGASE"/>
    <property type="match status" value="1"/>
</dbReference>
<dbReference type="InterPro" id="IPR003136">
    <property type="entry name" value="Cytidylate_kin"/>
</dbReference>
<evidence type="ECO:0000256" key="4">
    <source>
        <dbReference type="ARBA" id="ARBA00022777"/>
    </source>
</evidence>
<feature type="domain" description="Cytidylate kinase" evidence="9">
    <location>
        <begin position="6"/>
        <end position="218"/>
    </location>
</feature>
<accession>A0A095X368</accession>
<proteinExistence type="inferred from homology"/>
<dbReference type="GO" id="GO:0005524">
    <property type="term" value="F:ATP binding"/>
    <property type="evidence" value="ECO:0007669"/>
    <property type="project" value="UniProtKB-UniRule"/>
</dbReference>
<dbReference type="HOGENOM" id="CLU_079959_2_0_6"/>
<evidence type="ECO:0000256" key="7">
    <source>
        <dbReference type="ARBA" id="ARBA00048478"/>
    </source>
</evidence>
<protein>
    <recommendedName>
        <fullName evidence="8">Cytidylate kinase</fullName>
        <shortName evidence="8">CK</shortName>
        <ecNumber evidence="8">2.7.4.25</ecNumber>
    </recommendedName>
    <alternativeName>
        <fullName evidence="8">Cytidine monophosphate kinase</fullName>
        <shortName evidence="8">CMP kinase</shortName>
    </alternativeName>
</protein>
<dbReference type="InterPro" id="IPR027417">
    <property type="entry name" value="P-loop_NTPase"/>
</dbReference>
<dbReference type="OrthoDB" id="9807434at2"/>
<feature type="binding site" evidence="8">
    <location>
        <begin position="10"/>
        <end position="18"/>
    </location>
    <ligand>
        <name>ATP</name>
        <dbReference type="ChEBI" id="CHEBI:30616"/>
    </ligand>
</feature>
<dbReference type="SUPFAM" id="SSF52540">
    <property type="entry name" value="P-loop containing nucleoside triphosphate hydrolases"/>
    <property type="match status" value="1"/>
</dbReference>
<dbReference type="STRING" id="1265313.HRUBRA_00009"/>
<dbReference type="CDD" id="cd02020">
    <property type="entry name" value="CMPK"/>
    <property type="match status" value="1"/>
</dbReference>
<evidence type="ECO:0000256" key="5">
    <source>
        <dbReference type="ARBA" id="ARBA00022840"/>
    </source>
</evidence>
<keyword evidence="11" id="KW-1185">Reference proteome</keyword>
<evidence type="ECO:0000313" key="11">
    <source>
        <dbReference type="Proteomes" id="UP000029640"/>
    </source>
</evidence>
<dbReference type="Pfam" id="PF02224">
    <property type="entry name" value="Cytidylate_kin"/>
    <property type="match status" value="1"/>
</dbReference>
<keyword evidence="8" id="KW-0963">Cytoplasm</keyword>
<evidence type="ECO:0000256" key="6">
    <source>
        <dbReference type="ARBA" id="ARBA00047615"/>
    </source>
</evidence>
<dbReference type="GO" id="GO:0015949">
    <property type="term" value="P:nucleobase-containing small molecule interconversion"/>
    <property type="evidence" value="ECO:0007669"/>
    <property type="project" value="TreeGrafter"/>
</dbReference>
<dbReference type="NCBIfam" id="TIGR00017">
    <property type="entry name" value="cmk"/>
    <property type="match status" value="1"/>
</dbReference>
<dbReference type="RefSeq" id="WP_035516027.1">
    <property type="nucleotide sequence ID" value="NZ_KN234760.1"/>
</dbReference>
<dbReference type="InterPro" id="IPR011994">
    <property type="entry name" value="Cytidylate_kinase_dom"/>
</dbReference>
<evidence type="ECO:0000259" key="9">
    <source>
        <dbReference type="Pfam" id="PF02224"/>
    </source>
</evidence>
<evidence type="ECO:0000256" key="8">
    <source>
        <dbReference type="HAMAP-Rule" id="MF_00238"/>
    </source>
</evidence>
<evidence type="ECO:0000256" key="3">
    <source>
        <dbReference type="ARBA" id="ARBA00022741"/>
    </source>
</evidence>
<dbReference type="HAMAP" id="MF_00238">
    <property type="entry name" value="Cytidyl_kinase_type1"/>
    <property type="match status" value="1"/>
</dbReference>
<name>A0A095X368_9GAMM</name>
<dbReference type="AlphaFoldDB" id="A0A095X368"/>
<evidence type="ECO:0000256" key="1">
    <source>
        <dbReference type="ARBA" id="ARBA00009427"/>
    </source>
</evidence>
<dbReference type="PATRIC" id="fig|1265313.6.peg.9"/>
<dbReference type="EMBL" id="AUVB01000001">
    <property type="protein sequence ID" value="KGE05329.1"/>
    <property type="molecule type" value="Genomic_DNA"/>
</dbReference>
<comment type="catalytic activity">
    <reaction evidence="6 8">
        <text>dCMP + ATP = dCDP + ADP</text>
        <dbReference type="Rhea" id="RHEA:25094"/>
        <dbReference type="ChEBI" id="CHEBI:30616"/>
        <dbReference type="ChEBI" id="CHEBI:57566"/>
        <dbReference type="ChEBI" id="CHEBI:58593"/>
        <dbReference type="ChEBI" id="CHEBI:456216"/>
        <dbReference type="EC" id="2.7.4.25"/>
    </reaction>
</comment>
<comment type="subcellular location">
    <subcellularLocation>
        <location evidence="8">Cytoplasm</location>
    </subcellularLocation>
</comment>
<dbReference type="Proteomes" id="UP000029640">
    <property type="component" value="Unassembled WGS sequence"/>
</dbReference>
<comment type="caution">
    <text evidence="10">The sequence shown here is derived from an EMBL/GenBank/DDBJ whole genome shotgun (WGS) entry which is preliminary data.</text>
</comment>
<dbReference type="GO" id="GO:0036430">
    <property type="term" value="F:CMP kinase activity"/>
    <property type="evidence" value="ECO:0007669"/>
    <property type="project" value="RHEA"/>
</dbReference>
<gene>
    <name evidence="8" type="primary">cmk</name>
    <name evidence="10" type="ORF">HRUBRA_00009</name>
</gene>
<keyword evidence="4 8" id="KW-0418">Kinase</keyword>
<reference evidence="10 11" key="1">
    <citation type="journal article" date="2014" name="Genome Announc.">
        <title>Genome Sequence of Gammaproteobacterial Pseudohaliea rubra Type Strain DSM 19751, Isolated from Coastal Seawater of the Mediterranean Sea.</title>
        <authorList>
            <person name="Spring S."/>
            <person name="Fiebig A."/>
            <person name="Riedel T."/>
            <person name="Goker M."/>
            <person name="Klenk H.P."/>
        </authorList>
    </citation>
    <scope>NUCLEOTIDE SEQUENCE [LARGE SCALE GENOMIC DNA]</scope>
    <source>
        <strain evidence="10 11">DSM 19751</strain>
    </source>
</reference>
<dbReference type="EC" id="2.7.4.25" evidence="8"/>
<evidence type="ECO:0000256" key="2">
    <source>
        <dbReference type="ARBA" id="ARBA00022679"/>
    </source>
</evidence>